<dbReference type="Proteomes" id="UP000801492">
    <property type="component" value="Unassembled WGS sequence"/>
</dbReference>
<accession>A0A8K0G245</accession>
<protein>
    <submittedName>
        <fullName evidence="2">Uncharacterized protein</fullName>
    </submittedName>
</protein>
<organism evidence="2 3">
    <name type="scientific">Ignelater luminosus</name>
    <name type="common">Cucubano</name>
    <name type="synonym">Pyrophorus luminosus</name>
    <dbReference type="NCBI Taxonomy" id="2038154"/>
    <lineage>
        <taxon>Eukaryota</taxon>
        <taxon>Metazoa</taxon>
        <taxon>Ecdysozoa</taxon>
        <taxon>Arthropoda</taxon>
        <taxon>Hexapoda</taxon>
        <taxon>Insecta</taxon>
        <taxon>Pterygota</taxon>
        <taxon>Neoptera</taxon>
        <taxon>Endopterygota</taxon>
        <taxon>Coleoptera</taxon>
        <taxon>Polyphaga</taxon>
        <taxon>Elateriformia</taxon>
        <taxon>Elateroidea</taxon>
        <taxon>Elateridae</taxon>
        <taxon>Agrypninae</taxon>
        <taxon>Pyrophorini</taxon>
        <taxon>Ignelater</taxon>
    </lineage>
</organism>
<reference evidence="2" key="1">
    <citation type="submission" date="2019-08" db="EMBL/GenBank/DDBJ databases">
        <title>The genome of the North American firefly Photinus pyralis.</title>
        <authorList>
            <consortium name="Photinus pyralis genome working group"/>
            <person name="Fallon T.R."/>
            <person name="Sander Lower S.E."/>
            <person name="Weng J.-K."/>
        </authorList>
    </citation>
    <scope>NUCLEOTIDE SEQUENCE</scope>
    <source>
        <strain evidence="2">TRF0915ILg1</strain>
        <tissue evidence="2">Whole body</tissue>
    </source>
</reference>
<evidence type="ECO:0000313" key="2">
    <source>
        <dbReference type="EMBL" id="KAF2882989.1"/>
    </source>
</evidence>
<gene>
    <name evidence="2" type="ORF">ILUMI_23217</name>
</gene>
<proteinExistence type="predicted"/>
<dbReference type="EMBL" id="VTPC01090572">
    <property type="protein sequence ID" value="KAF2882989.1"/>
    <property type="molecule type" value="Genomic_DNA"/>
</dbReference>
<keyword evidence="3" id="KW-1185">Reference proteome</keyword>
<feature type="coiled-coil region" evidence="1">
    <location>
        <begin position="35"/>
        <end position="104"/>
    </location>
</feature>
<dbReference type="AlphaFoldDB" id="A0A8K0G245"/>
<comment type="caution">
    <text evidence="2">The sequence shown here is derived from an EMBL/GenBank/DDBJ whole genome shotgun (WGS) entry which is preliminary data.</text>
</comment>
<sequence>MSNDYTPENTKRERKELEGIFEKSEKLIRIPQKEKKDKEDKMDALTDMIRELMKDIKEVKQDQETYQQELRELRVENETVNEGNKTIKEDMRNMTTRIKRAEKEKIKTNIVVSGLEINIENEVDLKMESLWAQKYKLIRLRKEQKFGKLN</sequence>
<evidence type="ECO:0000256" key="1">
    <source>
        <dbReference type="SAM" id="Coils"/>
    </source>
</evidence>
<dbReference type="OrthoDB" id="6782755at2759"/>
<keyword evidence="1" id="KW-0175">Coiled coil</keyword>
<evidence type="ECO:0000313" key="3">
    <source>
        <dbReference type="Proteomes" id="UP000801492"/>
    </source>
</evidence>
<name>A0A8K0G245_IGNLU</name>